<dbReference type="EMBL" id="FMIC01000002">
    <property type="protein sequence ID" value="SCL70824.1"/>
    <property type="molecule type" value="Genomic_DNA"/>
</dbReference>
<protein>
    <submittedName>
        <fullName evidence="1">Uncharacterized protein</fullName>
    </submittedName>
</protein>
<gene>
    <name evidence="1" type="ORF">GA0070608_4454</name>
</gene>
<evidence type="ECO:0000313" key="2">
    <source>
        <dbReference type="Proteomes" id="UP000199343"/>
    </source>
</evidence>
<name>A0A1C6VXH1_9ACTN</name>
<reference evidence="2" key="1">
    <citation type="submission" date="2016-06" db="EMBL/GenBank/DDBJ databases">
        <authorList>
            <person name="Varghese N."/>
            <person name="Submissions Spin"/>
        </authorList>
    </citation>
    <scope>NUCLEOTIDE SEQUENCE [LARGE SCALE GENOMIC DNA]</scope>
    <source>
        <strain evidence="2">DSM 43363</strain>
    </source>
</reference>
<dbReference type="STRING" id="47871.GA0070608_4454"/>
<proteinExistence type="predicted"/>
<dbReference type="AlphaFoldDB" id="A0A1C6VXH1"/>
<sequence length="65" mass="6264">MNAASRMARIVGRALVLDGVVGRVGRLAAPVPGLGRDGGVGRNGGLGRSVAGSAAARLGAAVRAT</sequence>
<dbReference type="Proteomes" id="UP000199343">
    <property type="component" value="Unassembled WGS sequence"/>
</dbReference>
<evidence type="ECO:0000313" key="1">
    <source>
        <dbReference type="EMBL" id="SCL70824.1"/>
    </source>
</evidence>
<accession>A0A1C6VXH1</accession>
<organism evidence="1 2">
    <name type="scientific">Micromonospora peucetia</name>
    <dbReference type="NCBI Taxonomy" id="47871"/>
    <lineage>
        <taxon>Bacteria</taxon>
        <taxon>Bacillati</taxon>
        <taxon>Actinomycetota</taxon>
        <taxon>Actinomycetes</taxon>
        <taxon>Micromonosporales</taxon>
        <taxon>Micromonosporaceae</taxon>
        <taxon>Micromonospora</taxon>
    </lineage>
</organism>